<dbReference type="NCBIfam" id="TIGR03517">
    <property type="entry name" value="GldM_gliding"/>
    <property type="match status" value="1"/>
</dbReference>
<dbReference type="InterPro" id="IPR022719">
    <property type="entry name" value="Motility-assoc_prot_GldM_C"/>
</dbReference>
<dbReference type="InterPro" id="IPR048405">
    <property type="entry name" value="GldM_Ig-like-1"/>
</dbReference>
<dbReference type="Proteomes" id="UP000240621">
    <property type="component" value="Unassembled WGS sequence"/>
</dbReference>
<dbReference type="Pfam" id="PF12080">
    <property type="entry name" value="GldM_4th"/>
    <property type="match status" value="1"/>
</dbReference>
<name>A0A2P8CHU4_9BACT</name>
<evidence type="ECO:0000313" key="5">
    <source>
        <dbReference type="EMBL" id="PSK84550.1"/>
    </source>
</evidence>
<evidence type="ECO:0000259" key="2">
    <source>
        <dbReference type="Pfam" id="PF12081"/>
    </source>
</evidence>
<dbReference type="InterPro" id="IPR019859">
    <property type="entry name" value="Motility-assoc_prot_GldM"/>
</dbReference>
<feature type="domain" description="Gliding motility-associated protein GldM N-terminal" evidence="2">
    <location>
        <begin position="34"/>
        <end position="223"/>
    </location>
</feature>
<proteinExistence type="predicted"/>
<gene>
    <name evidence="5" type="ORF">CLV93_102339</name>
</gene>
<dbReference type="RefSeq" id="WP_106541140.1">
    <property type="nucleotide sequence ID" value="NZ_BLAU01000001.1"/>
</dbReference>
<dbReference type="InterPro" id="IPR048406">
    <property type="entry name" value="GldM_Ig-like-2"/>
</dbReference>
<dbReference type="Pfam" id="PF21602">
    <property type="entry name" value="GldM_3rd"/>
    <property type="match status" value="1"/>
</dbReference>
<evidence type="ECO:0000259" key="1">
    <source>
        <dbReference type="Pfam" id="PF12080"/>
    </source>
</evidence>
<dbReference type="Pfam" id="PF21601">
    <property type="entry name" value="GldM_2nd"/>
    <property type="match status" value="1"/>
</dbReference>
<dbReference type="AlphaFoldDB" id="A0A2P8CHU4"/>
<organism evidence="5 6">
    <name type="scientific">Prolixibacter denitrificans</name>
    <dbReference type="NCBI Taxonomy" id="1541063"/>
    <lineage>
        <taxon>Bacteria</taxon>
        <taxon>Pseudomonadati</taxon>
        <taxon>Bacteroidota</taxon>
        <taxon>Bacteroidia</taxon>
        <taxon>Marinilabiliales</taxon>
        <taxon>Prolixibacteraceae</taxon>
        <taxon>Prolixibacter</taxon>
    </lineage>
</organism>
<evidence type="ECO:0000259" key="4">
    <source>
        <dbReference type="Pfam" id="PF21602"/>
    </source>
</evidence>
<dbReference type="InterPro" id="IPR022720">
    <property type="entry name" value="Motility-assoc_prot_GldM_N"/>
</dbReference>
<dbReference type="OrthoDB" id="1490890at2"/>
<evidence type="ECO:0000313" key="6">
    <source>
        <dbReference type="Proteomes" id="UP000240621"/>
    </source>
</evidence>
<feature type="domain" description="Gliding motility-associated protein GldM second immunoglobulin-like" evidence="4">
    <location>
        <begin position="327"/>
        <end position="408"/>
    </location>
</feature>
<sequence length="516" mass="56757">MSAKNCPETPRQRMISLMYLVLMALLALNVDKSVLDAFETVDRGLSTTIENFNSKNARVYADFAKAALDNPEKSGNLNLEAKTVKAKTDSLYNYITELKKMLVVAADGEDGNIHNIKSKDNTQVAPELMLVKHQGRLGKELKQSIESYRKYLLSLVDPKDTALIASIKSSLNTSDPPPVEGNSPSWQESIFQGYPLVAVVTLMSKMQSDIRNTESDVANYLYSKIDATSFKFNKLKAQILPKTDYVLEGGTYEAKIFLSAVDTTAEPQILVDGKKVPVLEGEGVGEYKVPATTEGTHHWKGYINYKGPSGQIRQYPFEGEYQVAKPSMTVSPTKMNVFYAGLANPVSISVPGIPANKIIPSITNATMKSNGRNYLVYPKKPGVKSVITVKAEIDGHVKTIGSTDFRVKRVPDPVATVGGKNEGQITKNELLLEQGVYAEIPDFDFDMKFTVTSFVVSTTRGGFVVDKKSNSNLFTPDQINLMKSLNSGSRLYIENIVAKGEDGTTRNLSAISFRIR</sequence>
<evidence type="ECO:0000259" key="3">
    <source>
        <dbReference type="Pfam" id="PF21601"/>
    </source>
</evidence>
<protein>
    <submittedName>
        <fullName evidence="5">Gliding motility-associated protein GldM</fullName>
    </submittedName>
</protein>
<dbReference type="Pfam" id="PF12081">
    <property type="entry name" value="GldM_1st"/>
    <property type="match status" value="1"/>
</dbReference>
<feature type="domain" description="Gliding motility-associated protein GldM first immunoglobulin-like" evidence="3">
    <location>
        <begin position="227"/>
        <end position="325"/>
    </location>
</feature>
<reference evidence="5 6" key="1">
    <citation type="submission" date="2018-03" db="EMBL/GenBank/DDBJ databases">
        <title>Genomic Encyclopedia of Archaeal and Bacterial Type Strains, Phase II (KMG-II): from individual species to whole genera.</title>
        <authorList>
            <person name="Goeker M."/>
        </authorList>
    </citation>
    <scope>NUCLEOTIDE SEQUENCE [LARGE SCALE GENOMIC DNA]</scope>
    <source>
        <strain evidence="5 6">DSM 27267</strain>
    </source>
</reference>
<dbReference type="EMBL" id="PYGC01000002">
    <property type="protein sequence ID" value="PSK84550.1"/>
    <property type="molecule type" value="Genomic_DNA"/>
</dbReference>
<accession>A0A2P8CHU4</accession>
<feature type="domain" description="Gliding motility-associated protein GldM C-terminal" evidence="1">
    <location>
        <begin position="411"/>
        <end position="515"/>
    </location>
</feature>
<comment type="caution">
    <text evidence="5">The sequence shown here is derived from an EMBL/GenBank/DDBJ whole genome shotgun (WGS) entry which is preliminary data.</text>
</comment>